<dbReference type="Proteomes" id="UP000837803">
    <property type="component" value="Unassembled WGS sequence"/>
</dbReference>
<comment type="caution">
    <text evidence="1">The sequence shown here is derived from an EMBL/GenBank/DDBJ whole genome shotgun (WGS) entry which is preliminary data.</text>
</comment>
<proteinExistence type="predicted"/>
<dbReference type="RefSeq" id="WP_238752499.1">
    <property type="nucleotide sequence ID" value="NZ_CAKLPZ010000007.1"/>
</dbReference>
<evidence type="ECO:0000313" key="1">
    <source>
        <dbReference type="EMBL" id="CAH1002676.1"/>
    </source>
</evidence>
<accession>A0ABM9B5K1</accession>
<keyword evidence="2" id="KW-1185">Reference proteome</keyword>
<reference evidence="1" key="1">
    <citation type="submission" date="2021-12" db="EMBL/GenBank/DDBJ databases">
        <authorList>
            <person name="Rodrigo-Torres L."/>
            <person name="Arahal R. D."/>
            <person name="Lucena T."/>
        </authorList>
    </citation>
    <scope>NUCLEOTIDE SEQUENCE</scope>
    <source>
        <strain evidence="1">CECT 8419</strain>
    </source>
</reference>
<name>A0ABM9B5K1_9BACT</name>
<gene>
    <name evidence="1" type="ORF">LEM8419_03548</name>
</gene>
<evidence type="ECO:0000313" key="2">
    <source>
        <dbReference type="Proteomes" id="UP000837803"/>
    </source>
</evidence>
<organism evidence="1 2">
    <name type="scientific">Neolewinella maritima</name>
    <dbReference type="NCBI Taxonomy" id="1383882"/>
    <lineage>
        <taxon>Bacteria</taxon>
        <taxon>Pseudomonadati</taxon>
        <taxon>Bacteroidota</taxon>
        <taxon>Saprospiria</taxon>
        <taxon>Saprospirales</taxon>
        <taxon>Lewinellaceae</taxon>
        <taxon>Neolewinella</taxon>
    </lineage>
</organism>
<sequence>MTEVAQYTACLEPYVGLKGLCEDIPGAYLVNDLPGVALRTFAHTATEEDKTARELFLRLRRLAAEQVAADFLHRLGEKYEVEEVAERRTLGDLDTNKLVPEGAFKLERYAPMLRLRLDKLTVYADRLGNATLTLNGVETTVLLQQGYNDIETDVTADTITGSLVGVDGLQLARTTSYGLRGTTAKSTGATYGAAQLHYVALCDQIVCAFAQSLGRATRFMTAALLMQELEYSDRDNPLARNGKESAGRIYASIMGTRDPVTDLKHDSKYYRELSMAVARAKLSGPCVSCTGQRIIESTP</sequence>
<dbReference type="EMBL" id="CAKLPZ010000007">
    <property type="protein sequence ID" value="CAH1002676.1"/>
    <property type="molecule type" value="Genomic_DNA"/>
</dbReference>
<protein>
    <submittedName>
        <fullName evidence="1">Uncharacterized protein</fullName>
    </submittedName>
</protein>